<accession>A0ABT6DEZ9</accession>
<dbReference type="RefSeq" id="WP_277576887.1">
    <property type="nucleotide sequence ID" value="NZ_JANRMI010000001.1"/>
</dbReference>
<keyword evidence="3" id="KW-1185">Reference proteome</keyword>
<keyword evidence="1" id="KW-1133">Transmembrane helix</keyword>
<evidence type="ECO:0000313" key="2">
    <source>
        <dbReference type="EMBL" id="MDG0815412.1"/>
    </source>
</evidence>
<evidence type="ECO:0000256" key="1">
    <source>
        <dbReference type="SAM" id="Phobius"/>
    </source>
</evidence>
<dbReference type="Pfam" id="PF01066">
    <property type="entry name" value="CDP-OH_P_transf"/>
    <property type="match status" value="1"/>
</dbReference>
<proteinExistence type="predicted"/>
<name>A0ABT6DEZ9_9BACT</name>
<sequence>MESSSAKVLEGRRELKTRNKAWAHKLAQLLASSNISPNQISALSIFCALGGLAAFAAAHTTGHHLFLVLAVLGIQTRLLCNLMDGMVAIEFKKKSPVGDLYNEVPDRIADAFLILGAGLYCQSHDLAMTLTWVNIFLATMTAYIRALGASLGNGHKYLGPMAKQHRMALLTAAAVIELVFNIEAIYVALWIMLVGLIVTVVRRLANLSQRLKQVSEEK</sequence>
<evidence type="ECO:0000313" key="3">
    <source>
        <dbReference type="Proteomes" id="UP001152321"/>
    </source>
</evidence>
<dbReference type="EMBL" id="JANRMI010000001">
    <property type="protein sequence ID" value="MDG0815412.1"/>
    <property type="molecule type" value="Genomic_DNA"/>
</dbReference>
<dbReference type="Proteomes" id="UP001152321">
    <property type="component" value="Unassembled WGS sequence"/>
</dbReference>
<keyword evidence="1" id="KW-0472">Membrane</keyword>
<dbReference type="Gene3D" id="1.20.120.1760">
    <property type="match status" value="1"/>
</dbReference>
<reference evidence="2" key="1">
    <citation type="submission" date="2022-08" db="EMBL/GenBank/DDBJ databases">
        <title>Novel Bdellovibrio Species Isolated from Svalbard: Designation Bdellovibrio svalbardensis.</title>
        <authorList>
            <person name="Mitchell R.J."/>
            <person name="Choi S.Y."/>
        </authorList>
    </citation>
    <scope>NUCLEOTIDE SEQUENCE</scope>
    <source>
        <strain evidence="2">PAP01</strain>
    </source>
</reference>
<organism evidence="2 3">
    <name type="scientific">Bdellovibrio svalbardensis</name>
    <dbReference type="NCBI Taxonomy" id="2972972"/>
    <lineage>
        <taxon>Bacteria</taxon>
        <taxon>Pseudomonadati</taxon>
        <taxon>Bdellovibrionota</taxon>
        <taxon>Bdellovibrionia</taxon>
        <taxon>Bdellovibrionales</taxon>
        <taxon>Pseudobdellovibrionaceae</taxon>
        <taxon>Bdellovibrio</taxon>
    </lineage>
</organism>
<protein>
    <submittedName>
        <fullName evidence="2">CDP-alcohol phosphatidyltransferase family protein</fullName>
    </submittedName>
</protein>
<keyword evidence="1" id="KW-0812">Transmembrane</keyword>
<feature type="transmembrane region" description="Helical" evidence="1">
    <location>
        <begin position="126"/>
        <end position="144"/>
    </location>
</feature>
<dbReference type="InterPro" id="IPR043130">
    <property type="entry name" value="CDP-OH_PTrfase_TM_dom"/>
</dbReference>
<feature type="transmembrane region" description="Helical" evidence="1">
    <location>
        <begin position="165"/>
        <end position="182"/>
    </location>
</feature>
<dbReference type="InterPro" id="IPR000462">
    <property type="entry name" value="CDP-OH_P_trans"/>
</dbReference>
<comment type="caution">
    <text evidence="2">The sequence shown here is derived from an EMBL/GenBank/DDBJ whole genome shotgun (WGS) entry which is preliminary data.</text>
</comment>
<gene>
    <name evidence="2" type="ORF">NWE73_03495</name>
</gene>